<dbReference type="RefSeq" id="WP_011138943.1">
    <property type="nucleotide sequence ID" value="NC_005090.1"/>
</dbReference>
<accession>Q7MRT7</accession>
<dbReference type="AlphaFoldDB" id="Q7MRT7"/>
<name>Q7MRT7_WOLSU</name>
<sequence>MKKKIELEQDDFISEEMALELSDMLSVALHFAGIKENKIEAAMDAYLSALDEFDDEEEYGREAMIKIIENLRQTHKELFI</sequence>
<evidence type="ECO:0000313" key="2">
    <source>
        <dbReference type="Proteomes" id="UP000000422"/>
    </source>
</evidence>
<protein>
    <submittedName>
        <fullName evidence="1">Uncharacterized protein</fullName>
    </submittedName>
</protein>
<dbReference type="eggNOG" id="ENOG5032DT5">
    <property type="taxonomic scope" value="Bacteria"/>
</dbReference>
<dbReference type="STRING" id="273121.WS1051"/>
<reference evidence="1 2" key="1">
    <citation type="journal article" date="2003" name="Proc. Natl. Acad. Sci. U.S.A.">
        <title>Complete genome sequence and analysis of Wolinella succinogenes.</title>
        <authorList>
            <person name="Baar C."/>
            <person name="Eppinger M."/>
            <person name="Raddatz G."/>
            <person name="Simon JM."/>
            <person name="Lanz C."/>
            <person name="Klimmek O."/>
            <person name="Nandakumar R."/>
            <person name="Gross R."/>
            <person name="Rosinus A."/>
            <person name="Keller H."/>
            <person name="Jagtap P."/>
            <person name="Linke B."/>
            <person name="Meyer F."/>
            <person name="Lederer H."/>
            <person name="Schuster S.C."/>
        </authorList>
    </citation>
    <scope>NUCLEOTIDE SEQUENCE [LARGE SCALE GENOMIC DNA]</scope>
    <source>
        <strain evidence="2">ATCC 29543 / DSM 1740 / CCUG 13145 / JCM 31913 / LMG 7466 / NCTC 11488 / FDC 602W</strain>
    </source>
</reference>
<evidence type="ECO:0000313" key="1">
    <source>
        <dbReference type="EMBL" id="CAE10150.1"/>
    </source>
</evidence>
<gene>
    <name evidence="1" type="ordered locus">WS1051</name>
</gene>
<organism evidence="2">
    <name type="scientific">Wolinella succinogenes (strain ATCC 29543 / DSM 1740 / CCUG 13145 / JCM 31913 / LMG 7466 / NCTC 11488 / FDC 602W)</name>
    <name type="common">Vibrio succinogenes</name>
    <dbReference type="NCBI Taxonomy" id="273121"/>
    <lineage>
        <taxon>Bacteria</taxon>
        <taxon>Pseudomonadati</taxon>
        <taxon>Campylobacterota</taxon>
        <taxon>Epsilonproteobacteria</taxon>
        <taxon>Campylobacterales</taxon>
        <taxon>Helicobacteraceae</taxon>
        <taxon>Wolinella</taxon>
    </lineage>
</organism>
<dbReference type="Proteomes" id="UP000000422">
    <property type="component" value="Chromosome"/>
</dbReference>
<dbReference type="EMBL" id="BX571659">
    <property type="protein sequence ID" value="CAE10150.1"/>
    <property type="molecule type" value="Genomic_DNA"/>
</dbReference>
<dbReference type="HOGENOM" id="CLU_184396_0_0_7"/>
<proteinExistence type="predicted"/>
<dbReference type="KEGG" id="wsu:WS1051"/>
<keyword evidence="2" id="KW-1185">Reference proteome</keyword>